<keyword evidence="1 2" id="KW-0436">Ligase</keyword>
<dbReference type="Pfam" id="PF24850">
    <property type="entry name" value="CC_BshC"/>
    <property type="match status" value="1"/>
</dbReference>
<reference evidence="5 6" key="1">
    <citation type="submission" date="2019-02" db="EMBL/GenBank/DDBJ databases">
        <title>Ureibacillus thermophilus.</title>
        <authorList>
            <person name="Sunny J.S."/>
            <person name="Natarajan A."/>
            <person name="Saleena L.M."/>
        </authorList>
    </citation>
    <scope>NUCLEOTIDE SEQUENCE [LARGE SCALE GENOMIC DNA]</scope>
    <source>
        <strain evidence="5 6">LM102</strain>
    </source>
</reference>
<dbReference type="InterPro" id="IPR011199">
    <property type="entry name" value="Bacillithiol_biosynth_BshC"/>
</dbReference>
<dbReference type="PIRSF" id="PIRSF012535">
    <property type="entry name" value="UCP012535"/>
    <property type="match status" value="1"/>
</dbReference>
<evidence type="ECO:0000259" key="4">
    <source>
        <dbReference type="Pfam" id="PF24850"/>
    </source>
</evidence>
<dbReference type="AlphaFoldDB" id="A0A4P6USM2"/>
<dbReference type="Pfam" id="PF10079">
    <property type="entry name" value="Rossmann-like_BshC"/>
    <property type="match status" value="1"/>
</dbReference>
<dbReference type="RefSeq" id="WP_208651930.1">
    <property type="nucleotide sequence ID" value="NZ_CP036528.1"/>
</dbReference>
<dbReference type="EMBL" id="CP036528">
    <property type="protein sequence ID" value="QBK25545.1"/>
    <property type="molecule type" value="Genomic_DNA"/>
</dbReference>
<dbReference type="InterPro" id="IPR055399">
    <property type="entry name" value="CC_BshC"/>
</dbReference>
<name>A0A4P6USM2_9BACL</name>
<accession>A0A4P6USM2</accession>
<dbReference type="KEGG" id="uth:DKZ56_06555"/>
<organism evidence="5 6">
    <name type="scientific">Ureibacillus thermophilus</name>
    <dbReference type="NCBI Taxonomy" id="367743"/>
    <lineage>
        <taxon>Bacteria</taxon>
        <taxon>Bacillati</taxon>
        <taxon>Bacillota</taxon>
        <taxon>Bacilli</taxon>
        <taxon>Bacillales</taxon>
        <taxon>Caryophanaceae</taxon>
        <taxon>Ureibacillus</taxon>
    </lineage>
</organism>
<dbReference type="InterPro" id="IPR055398">
    <property type="entry name" value="Rossmann-like_BshC"/>
</dbReference>
<dbReference type="HAMAP" id="MF_01867">
    <property type="entry name" value="BshC"/>
    <property type="match status" value="1"/>
</dbReference>
<proteinExistence type="inferred from homology"/>
<protein>
    <recommendedName>
        <fullName evidence="2">Putative cysteine ligase BshC</fullName>
        <ecNumber evidence="2">6.-.-.-</ecNumber>
    </recommendedName>
</protein>
<evidence type="ECO:0000313" key="5">
    <source>
        <dbReference type="EMBL" id="QBK25545.1"/>
    </source>
</evidence>
<evidence type="ECO:0000256" key="2">
    <source>
        <dbReference type="HAMAP-Rule" id="MF_01867"/>
    </source>
</evidence>
<keyword evidence="6" id="KW-1185">Reference proteome</keyword>
<evidence type="ECO:0000313" key="6">
    <source>
        <dbReference type="Proteomes" id="UP000291151"/>
    </source>
</evidence>
<comment type="function">
    <text evidence="2">Involved in bacillithiol (BSH) biosynthesis. May catalyze the last step of the pathway, the addition of cysteine to glucosamine malate (GlcN-Mal) to generate BSH.</text>
</comment>
<dbReference type="GO" id="GO:0016874">
    <property type="term" value="F:ligase activity"/>
    <property type="evidence" value="ECO:0007669"/>
    <property type="project" value="UniProtKB-UniRule"/>
</dbReference>
<dbReference type="EC" id="6.-.-.-" evidence="2"/>
<dbReference type="NCBIfam" id="TIGR03998">
    <property type="entry name" value="thiol_BshC"/>
    <property type="match status" value="1"/>
</dbReference>
<dbReference type="Proteomes" id="UP000291151">
    <property type="component" value="Chromosome"/>
</dbReference>
<comment type="similarity">
    <text evidence="2">Belongs to the BshC family.</text>
</comment>
<evidence type="ECO:0000259" key="3">
    <source>
        <dbReference type="Pfam" id="PF10079"/>
    </source>
</evidence>
<evidence type="ECO:0000256" key="1">
    <source>
        <dbReference type="ARBA" id="ARBA00022598"/>
    </source>
</evidence>
<gene>
    <name evidence="2 5" type="primary">bshC</name>
    <name evidence="5" type="ORF">DKZ56_06555</name>
</gene>
<feature type="domain" description="Bacillithiol biosynthesis BshC N-terminal Rossmann-like" evidence="3">
    <location>
        <begin position="9"/>
        <end position="376"/>
    </location>
</feature>
<sequence>MELERISPVNNQLLSDYWAGNEQLLSFYQYPYHDESFQVRARYLKEQTYDREELCEVIYQFMEPFGISEKSLEHLRKLEKGALAVVGGQQAGLLTGPLYTVHKAISVLLLSKEQSEKLNTDVVPIFWIAGEDHDILEINHTYTIVNGLPKKKIYGVDHRKKTLASETPIDHSLMKQYIDEIFKDYGETEYTQALYQSVLHHMNESETFTDFFARLMNDLFKDEGLLMIDSAFLPFRRYQTSFFQRIIEKNEEISTSVVEKEQLLEKRGYGTPILASKENANLFYVKDGERFLLERKNGYFINLSANVKFSKEELLHLAEESPEKLSNNVVTRPLMQEMCLPVLAFVAGPGELLYWATLKDAFDVLNLQMPILAPRLNITFITRQVEQLLSEYDVTFEEVINGEVEQIKHRFIESIQEAEAKNKIDQIRNMLEEAYKDLHCYLDSKGLHLEKIMEKNKKYHHMQLDYLNQKIEQEVLLKHEHTIRRLNTIASELYPNQNFQERVYNPYQYINRYGQSLISDLLKLPLSISESHYLVKF</sequence>
<feature type="domain" description="Bacillithiol biosynthesis BshC C-terminal coiled-coil" evidence="4">
    <location>
        <begin position="378"/>
        <end position="537"/>
    </location>
</feature>